<accession>A0A4T0V5X8</accession>
<dbReference type="AlphaFoldDB" id="A0A4T0V5X8"/>
<evidence type="ECO:0000259" key="1">
    <source>
        <dbReference type="Pfam" id="PF03496"/>
    </source>
</evidence>
<dbReference type="GO" id="GO:0005576">
    <property type="term" value="C:extracellular region"/>
    <property type="evidence" value="ECO:0007669"/>
    <property type="project" value="InterPro"/>
</dbReference>
<dbReference type="Pfam" id="PF03496">
    <property type="entry name" value="ADPrib_exo_Tox"/>
    <property type="match status" value="1"/>
</dbReference>
<evidence type="ECO:0000313" key="2">
    <source>
        <dbReference type="EMBL" id="TIC87178.1"/>
    </source>
</evidence>
<proteinExistence type="predicted"/>
<sequence length="202" mass="23427">MTRDEFFKDILPRNEALVDKIKRGDLACGCLRNLSDEEIRSIYCYTTEDRDFSYVAINNELQSSNGASMGSRLHFQIEKIDSGLEKLRPYTEDCYRGEDEDGRLDSLIKKGKQATEYDVVYIAVNFFMSTSMDKKSDFLEKKINYIIQNLVDEQSKARNISHASHFPDEKETLYKRNATFFVSDIEETADGKFEVYLVEVLE</sequence>
<gene>
    <name evidence="2" type="ORF">E5K04_01815</name>
</gene>
<dbReference type="InterPro" id="IPR003540">
    <property type="entry name" value="ADP-ribosyltransferase"/>
</dbReference>
<keyword evidence="3" id="KW-1185">Reference proteome</keyword>
<dbReference type="EMBL" id="STGJ01000001">
    <property type="protein sequence ID" value="TIC87178.1"/>
    <property type="molecule type" value="Genomic_DNA"/>
</dbReference>
<feature type="domain" description="ADP ribosyltransferase" evidence="1">
    <location>
        <begin position="32"/>
        <end position="191"/>
    </location>
</feature>
<evidence type="ECO:0000313" key="3">
    <source>
        <dbReference type="Proteomes" id="UP000308891"/>
    </source>
</evidence>
<dbReference type="PROSITE" id="PS51996">
    <property type="entry name" value="TR_MART"/>
    <property type="match status" value="1"/>
</dbReference>
<organism evidence="2 3">
    <name type="scientific">Crenobacter intestini</name>
    <dbReference type="NCBI Taxonomy" id="2563443"/>
    <lineage>
        <taxon>Bacteria</taxon>
        <taxon>Pseudomonadati</taxon>
        <taxon>Pseudomonadota</taxon>
        <taxon>Betaproteobacteria</taxon>
        <taxon>Neisseriales</taxon>
        <taxon>Neisseriaceae</taxon>
        <taxon>Crenobacter</taxon>
    </lineage>
</organism>
<name>A0A4T0V5X8_9NEIS</name>
<dbReference type="Proteomes" id="UP000308891">
    <property type="component" value="Unassembled WGS sequence"/>
</dbReference>
<protein>
    <recommendedName>
        <fullName evidence="1">ADP ribosyltransferase domain-containing protein</fullName>
    </recommendedName>
</protein>
<reference evidence="2 3" key="1">
    <citation type="submission" date="2019-04" db="EMBL/GenBank/DDBJ databases">
        <title>Crenobacter sp. nov.</title>
        <authorList>
            <person name="Shi S."/>
        </authorList>
    </citation>
    <scope>NUCLEOTIDE SEQUENCE [LARGE SCALE GENOMIC DNA]</scope>
    <source>
        <strain evidence="2 3">GY 70310</strain>
    </source>
</reference>
<dbReference type="RefSeq" id="WP_136551189.1">
    <property type="nucleotide sequence ID" value="NZ_STGJ01000001.1"/>
</dbReference>
<comment type="caution">
    <text evidence="2">The sequence shown here is derived from an EMBL/GenBank/DDBJ whole genome shotgun (WGS) entry which is preliminary data.</text>
</comment>
<dbReference type="OrthoDB" id="4752312at2"/>
<dbReference type="Gene3D" id="3.90.176.10">
    <property type="entry name" value="Toxin ADP-ribosyltransferase, Chain A, domain 1"/>
    <property type="match status" value="1"/>
</dbReference>
<dbReference type="SUPFAM" id="SSF56399">
    <property type="entry name" value="ADP-ribosylation"/>
    <property type="match status" value="1"/>
</dbReference>